<evidence type="ECO:0000313" key="3">
    <source>
        <dbReference type="EMBL" id="PIL26321.1"/>
    </source>
</evidence>
<feature type="transmembrane region" description="Helical" evidence="2">
    <location>
        <begin position="13"/>
        <end position="41"/>
    </location>
</feature>
<name>A0A2G8RXS9_9APHY</name>
<keyword evidence="2" id="KW-0472">Membrane</keyword>
<protein>
    <submittedName>
        <fullName evidence="3">Uncharacterized protein</fullName>
    </submittedName>
</protein>
<organism evidence="3 4">
    <name type="scientific">Ganoderma sinense ZZ0214-1</name>
    <dbReference type="NCBI Taxonomy" id="1077348"/>
    <lineage>
        <taxon>Eukaryota</taxon>
        <taxon>Fungi</taxon>
        <taxon>Dikarya</taxon>
        <taxon>Basidiomycota</taxon>
        <taxon>Agaricomycotina</taxon>
        <taxon>Agaricomycetes</taxon>
        <taxon>Polyporales</taxon>
        <taxon>Polyporaceae</taxon>
        <taxon>Ganoderma</taxon>
    </lineage>
</organism>
<evidence type="ECO:0000256" key="2">
    <source>
        <dbReference type="SAM" id="Phobius"/>
    </source>
</evidence>
<feature type="transmembrane region" description="Helical" evidence="2">
    <location>
        <begin position="215"/>
        <end position="238"/>
    </location>
</feature>
<feature type="transmembrane region" description="Helical" evidence="2">
    <location>
        <begin position="250"/>
        <end position="268"/>
    </location>
</feature>
<gene>
    <name evidence="3" type="ORF">GSI_12077</name>
</gene>
<dbReference type="EMBL" id="AYKW01000045">
    <property type="protein sequence ID" value="PIL26321.1"/>
    <property type="molecule type" value="Genomic_DNA"/>
</dbReference>
<accession>A0A2G8RXS9</accession>
<dbReference type="STRING" id="1077348.A0A2G8RXS9"/>
<feature type="region of interest" description="Disordered" evidence="1">
    <location>
        <begin position="327"/>
        <end position="352"/>
    </location>
</feature>
<evidence type="ECO:0000313" key="4">
    <source>
        <dbReference type="Proteomes" id="UP000230002"/>
    </source>
</evidence>
<feature type="transmembrane region" description="Helical" evidence="2">
    <location>
        <begin position="171"/>
        <end position="194"/>
    </location>
</feature>
<reference evidence="3 4" key="1">
    <citation type="journal article" date="2015" name="Sci. Rep.">
        <title>Chromosome-level genome map provides insights into diverse defense mechanisms in the medicinal fungus Ganoderma sinense.</title>
        <authorList>
            <person name="Zhu Y."/>
            <person name="Xu J."/>
            <person name="Sun C."/>
            <person name="Zhou S."/>
            <person name="Xu H."/>
            <person name="Nelson D.R."/>
            <person name="Qian J."/>
            <person name="Song J."/>
            <person name="Luo H."/>
            <person name="Xiang L."/>
            <person name="Li Y."/>
            <person name="Xu Z."/>
            <person name="Ji A."/>
            <person name="Wang L."/>
            <person name="Lu S."/>
            <person name="Hayward A."/>
            <person name="Sun W."/>
            <person name="Li X."/>
            <person name="Schwartz D.C."/>
            <person name="Wang Y."/>
            <person name="Chen S."/>
        </authorList>
    </citation>
    <scope>NUCLEOTIDE SEQUENCE [LARGE SCALE GENOMIC DNA]</scope>
    <source>
        <strain evidence="3 4">ZZ0214-1</strain>
    </source>
</reference>
<dbReference type="Proteomes" id="UP000230002">
    <property type="component" value="Unassembled WGS sequence"/>
</dbReference>
<feature type="transmembrane region" description="Helical" evidence="2">
    <location>
        <begin position="53"/>
        <end position="72"/>
    </location>
</feature>
<dbReference type="OrthoDB" id="3354175at2759"/>
<keyword evidence="2" id="KW-0812">Transmembrane</keyword>
<sequence>MADGDTIFPLPKALLVALFLESILFGIFTVLYAISIWILIYRQQHSHRSKLNKRLLGTGTAMFVLAVIHIAFDIQRAMEGFITHGSTPADTAEYFQELNHPLFVGKSAIYITQTLVGDAFVTYRLYVVYNRNPWIAVLPLALLLGTGISGYGVPINVALGGPSQTIFSGHLVPWITSFFVLSLTTNVLATFLLSGRIMWSNYKVKQYHLGKRWSVLETIVQSAALYSAALISLLATYLASSNAQYVCLDALQPIIGITFTLIIIRVGLGETASKHSDLKTHRVAVDAASGPLQSHGHEQPYPLRPLAVNVSVSQTCDRESFEVYEQKKEVDTASNSRLDVNDVLGHGRKDSP</sequence>
<keyword evidence="4" id="KW-1185">Reference proteome</keyword>
<feature type="transmembrane region" description="Helical" evidence="2">
    <location>
        <begin position="108"/>
        <end position="127"/>
    </location>
</feature>
<comment type="caution">
    <text evidence="3">The sequence shown here is derived from an EMBL/GenBank/DDBJ whole genome shotgun (WGS) entry which is preliminary data.</text>
</comment>
<evidence type="ECO:0000256" key="1">
    <source>
        <dbReference type="SAM" id="MobiDB-lite"/>
    </source>
</evidence>
<dbReference type="AlphaFoldDB" id="A0A2G8RXS9"/>
<keyword evidence="2" id="KW-1133">Transmembrane helix</keyword>
<feature type="transmembrane region" description="Helical" evidence="2">
    <location>
        <begin position="134"/>
        <end position="159"/>
    </location>
</feature>
<proteinExistence type="predicted"/>